<dbReference type="PATRIC" id="fig|1429438.4.peg.4889"/>
<comment type="caution">
    <text evidence="1">The sequence shown here is derived from an EMBL/GenBank/DDBJ whole genome shotgun (WGS) entry which is preliminary data.</text>
</comment>
<dbReference type="Proteomes" id="UP000019141">
    <property type="component" value="Unassembled WGS sequence"/>
</dbReference>
<evidence type="ECO:0000313" key="2">
    <source>
        <dbReference type="Proteomes" id="UP000019141"/>
    </source>
</evidence>
<proteinExistence type="predicted"/>
<dbReference type="InterPro" id="IPR039556">
    <property type="entry name" value="ICL/PEPM"/>
</dbReference>
<evidence type="ECO:0000313" key="1">
    <source>
        <dbReference type="EMBL" id="ETW96685.1"/>
    </source>
</evidence>
<protein>
    <submittedName>
        <fullName evidence="1">Oxaloacetate decarboxylase</fullName>
    </submittedName>
</protein>
<sequence>MLLAERRQRYRNILAGTACVHPASVFDPMSARMAESLGFEVGMFAGSIASATVLGAPDLIVLTLTEFADQIRRITRASTLSLMVDADHGYGNALNVMRTVEELETSGVSALTIEDTVLPRPFGGEGEGLISQGEMVGKLRGAVAARQDPSLAVLGRTAALRYCSLDEAQERIKAYADTGIDGLFLTGTRTREQLEAVHRATSLPLLLGGAGPELNDRDFLAANGVRIALQGHMPFYAAAKATYETLKHLREGGDPAELKSKTASDELLDIALKLKDYDQWQNDYLQ</sequence>
<dbReference type="AlphaFoldDB" id="W4LG31"/>
<dbReference type="Pfam" id="PF13714">
    <property type="entry name" value="PEP_mutase"/>
    <property type="match status" value="1"/>
</dbReference>
<dbReference type="EMBL" id="AZHW01000758">
    <property type="protein sequence ID" value="ETW96685.1"/>
    <property type="molecule type" value="Genomic_DNA"/>
</dbReference>
<dbReference type="HOGENOM" id="CLU_027389_3_2_7"/>
<dbReference type="Gene3D" id="3.20.20.60">
    <property type="entry name" value="Phosphoenolpyruvate-binding domains"/>
    <property type="match status" value="1"/>
</dbReference>
<dbReference type="SUPFAM" id="SSF51621">
    <property type="entry name" value="Phosphoenolpyruvate/pyruvate domain"/>
    <property type="match status" value="1"/>
</dbReference>
<dbReference type="GO" id="GO:0046421">
    <property type="term" value="F:methylisocitrate lyase activity"/>
    <property type="evidence" value="ECO:0007669"/>
    <property type="project" value="TreeGrafter"/>
</dbReference>
<keyword evidence="2" id="KW-1185">Reference proteome</keyword>
<gene>
    <name evidence="1" type="ORF">ETSY1_25595</name>
</gene>
<organism evidence="1 2">
    <name type="scientific">Entotheonella factor</name>
    <dbReference type="NCBI Taxonomy" id="1429438"/>
    <lineage>
        <taxon>Bacteria</taxon>
        <taxon>Pseudomonadati</taxon>
        <taxon>Nitrospinota/Tectimicrobiota group</taxon>
        <taxon>Candidatus Tectimicrobiota</taxon>
        <taxon>Candidatus Entotheonellia</taxon>
        <taxon>Candidatus Entotheonellales</taxon>
        <taxon>Candidatus Entotheonellaceae</taxon>
        <taxon>Candidatus Entotheonella</taxon>
    </lineage>
</organism>
<accession>W4LG31</accession>
<dbReference type="GO" id="GO:0019629">
    <property type="term" value="P:propionate catabolic process, 2-methylcitrate cycle"/>
    <property type="evidence" value="ECO:0007669"/>
    <property type="project" value="TreeGrafter"/>
</dbReference>
<dbReference type="PANTHER" id="PTHR42905:SF3">
    <property type="entry name" value="OXALOACETATE DECARBOXYLASE"/>
    <property type="match status" value="1"/>
</dbReference>
<dbReference type="InterPro" id="IPR015813">
    <property type="entry name" value="Pyrv/PenolPyrv_kinase-like_dom"/>
</dbReference>
<reference evidence="1 2" key="1">
    <citation type="journal article" date="2014" name="Nature">
        <title>An environmental bacterial taxon with a large and distinct metabolic repertoire.</title>
        <authorList>
            <person name="Wilson M.C."/>
            <person name="Mori T."/>
            <person name="Ruckert C."/>
            <person name="Uria A.R."/>
            <person name="Helf M.J."/>
            <person name="Takada K."/>
            <person name="Gernert C."/>
            <person name="Steffens U.A."/>
            <person name="Heycke N."/>
            <person name="Schmitt S."/>
            <person name="Rinke C."/>
            <person name="Helfrich E.J."/>
            <person name="Brachmann A.O."/>
            <person name="Gurgui C."/>
            <person name="Wakimoto T."/>
            <person name="Kracht M."/>
            <person name="Crusemann M."/>
            <person name="Hentschel U."/>
            <person name="Abe I."/>
            <person name="Matsunaga S."/>
            <person name="Kalinowski J."/>
            <person name="Takeyama H."/>
            <person name="Piel J."/>
        </authorList>
    </citation>
    <scope>NUCLEOTIDE SEQUENCE [LARGE SCALE GENOMIC DNA]</scope>
    <source>
        <strain evidence="2">TSY1</strain>
    </source>
</reference>
<dbReference type="PANTHER" id="PTHR42905">
    <property type="entry name" value="PHOSPHOENOLPYRUVATE CARBOXYLASE"/>
    <property type="match status" value="1"/>
</dbReference>
<dbReference type="CDD" id="cd00377">
    <property type="entry name" value="ICL_PEPM"/>
    <property type="match status" value="1"/>
</dbReference>
<dbReference type="InterPro" id="IPR040442">
    <property type="entry name" value="Pyrv_kinase-like_dom_sf"/>
</dbReference>
<name>W4LG31_ENTF1</name>